<name>A0A2T1NCL9_9FLAO</name>
<proteinExistence type="predicted"/>
<accession>A0A2T1NCL9</accession>
<keyword evidence="3" id="KW-1185">Reference proteome</keyword>
<dbReference type="EMBL" id="PXOQ01000007">
    <property type="protein sequence ID" value="PSG90185.1"/>
    <property type="molecule type" value="Genomic_DNA"/>
</dbReference>
<feature type="transmembrane region" description="Helical" evidence="1">
    <location>
        <begin position="159"/>
        <end position="181"/>
    </location>
</feature>
<evidence type="ECO:0000313" key="3">
    <source>
        <dbReference type="Proteomes" id="UP000238426"/>
    </source>
</evidence>
<feature type="transmembrane region" description="Helical" evidence="1">
    <location>
        <begin position="117"/>
        <end position="139"/>
    </location>
</feature>
<keyword evidence="1" id="KW-0472">Membrane</keyword>
<dbReference type="RefSeq" id="WP_106462326.1">
    <property type="nucleotide sequence ID" value="NZ_PXOQ01000007.1"/>
</dbReference>
<feature type="transmembrane region" description="Helical" evidence="1">
    <location>
        <begin position="91"/>
        <end position="110"/>
    </location>
</feature>
<dbReference type="AlphaFoldDB" id="A0A2T1NCL9"/>
<organism evidence="2 3">
    <name type="scientific">Aurantibacter aestuarii</name>
    <dbReference type="NCBI Taxonomy" id="1266046"/>
    <lineage>
        <taxon>Bacteria</taxon>
        <taxon>Pseudomonadati</taxon>
        <taxon>Bacteroidota</taxon>
        <taxon>Flavobacteriia</taxon>
        <taxon>Flavobacteriales</taxon>
        <taxon>Flavobacteriaceae</taxon>
        <taxon>Aurantibacter</taxon>
    </lineage>
</organism>
<evidence type="ECO:0000256" key="1">
    <source>
        <dbReference type="SAM" id="Phobius"/>
    </source>
</evidence>
<dbReference type="OrthoDB" id="1357554at2"/>
<dbReference type="Proteomes" id="UP000238426">
    <property type="component" value="Unassembled WGS sequence"/>
</dbReference>
<keyword evidence="1" id="KW-0812">Transmembrane</keyword>
<feature type="transmembrane region" description="Helical" evidence="1">
    <location>
        <begin position="16"/>
        <end position="34"/>
    </location>
</feature>
<evidence type="ECO:0000313" key="2">
    <source>
        <dbReference type="EMBL" id="PSG90185.1"/>
    </source>
</evidence>
<feature type="transmembrane region" description="Helical" evidence="1">
    <location>
        <begin position="46"/>
        <end position="71"/>
    </location>
</feature>
<reference evidence="2 3" key="1">
    <citation type="submission" date="2018-03" db="EMBL/GenBank/DDBJ databases">
        <title>Mesoflavibacter sp. HG37 and Mesoflavibacter sp. HG96 sp.nov., two marine bacteria isolated from seawater of Western Pacific Ocean.</title>
        <authorList>
            <person name="Cheng H."/>
            <person name="Wu Y.-H."/>
            <person name="Guo L.-L."/>
            <person name="Xu X.-W."/>
        </authorList>
    </citation>
    <scope>NUCLEOTIDE SEQUENCE [LARGE SCALE GENOMIC DNA]</scope>
    <source>
        <strain evidence="2 3">KCTC 32269</strain>
    </source>
</reference>
<gene>
    <name evidence="2" type="ORF">C7H52_02595</name>
</gene>
<sequence length="188" mass="22290">MIEIIRSLNELIRVDIIIGFGFYSIVFFIFWIFSDKKELLNSFDNTAVRFTIFSGIVYGVLWLTRMILSYYQIDNEMDKIAFCQRLTGPYWFGYWLQPIFWFLLIQLLWIKILKKSLIFRIILSTLFLMSFERIIIIITSIHSDYLPSSNSLFLSFGEILFGLTIKTIVFILIVSVIHFGINKIKKSY</sequence>
<comment type="caution">
    <text evidence="2">The sequence shown here is derived from an EMBL/GenBank/DDBJ whole genome shotgun (WGS) entry which is preliminary data.</text>
</comment>
<keyword evidence="1" id="KW-1133">Transmembrane helix</keyword>
<protein>
    <submittedName>
        <fullName evidence="2">Uncharacterized protein</fullName>
    </submittedName>
</protein>